<dbReference type="EMBL" id="FQUO01000019">
    <property type="protein sequence ID" value="SHG16432.1"/>
    <property type="molecule type" value="Genomic_DNA"/>
</dbReference>
<evidence type="ECO:0000313" key="9">
    <source>
        <dbReference type="Proteomes" id="UP000184368"/>
    </source>
</evidence>
<evidence type="ECO:0000256" key="1">
    <source>
        <dbReference type="ARBA" id="ARBA00000971"/>
    </source>
</evidence>
<dbReference type="SUPFAM" id="SSF54534">
    <property type="entry name" value="FKBP-like"/>
    <property type="match status" value="1"/>
</dbReference>
<dbReference type="PANTHER" id="PTHR43811">
    <property type="entry name" value="FKBP-TYPE PEPTIDYL-PROLYL CIS-TRANS ISOMERASE FKPA"/>
    <property type="match status" value="1"/>
</dbReference>
<dbReference type="PROSITE" id="PS50059">
    <property type="entry name" value="FKBP_PPIASE"/>
    <property type="match status" value="1"/>
</dbReference>
<keyword evidence="3 5" id="KW-0697">Rotamase</keyword>
<evidence type="ECO:0000256" key="6">
    <source>
        <dbReference type="RuleBase" id="RU003915"/>
    </source>
</evidence>
<gene>
    <name evidence="8" type="ORF">SAMN05444008_11993</name>
</gene>
<dbReference type="AlphaFoldDB" id="A0A1M5HKS4"/>
<dbReference type="InterPro" id="IPR000774">
    <property type="entry name" value="PPIase_FKBP_N"/>
</dbReference>
<dbReference type="Proteomes" id="UP000184368">
    <property type="component" value="Unassembled WGS sequence"/>
</dbReference>
<keyword evidence="4 5" id="KW-0413">Isomerase</keyword>
<dbReference type="InterPro" id="IPR001179">
    <property type="entry name" value="PPIase_FKBP_dom"/>
</dbReference>
<reference evidence="8 9" key="1">
    <citation type="submission" date="2016-11" db="EMBL/GenBank/DDBJ databases">
        <authorList>
            <person name="Jaros S."/>
            <person name="Januszkiewicz K."/>
            <person name="Wedrychowicz H."/>
        </authorList>
    </citation>
    <scope>NUCLEOTIDE SEQUENCE [LARGE SCALE GENOMIC DNA]</scope>
    <source>
        <strain evidence="8 9">DSM 26897</strain>
    </source>
</reference>
<dbReference type="GO" id="GO:0006457">
    <property type="term" value="P:protein folding"/>
    <property type="evidence" value="ECO:0007669"/>
    <property type="project" value="InterPro"/>
</dbReference>
<dbReference type="PANTHER" id="PTHR43811:SF19">
    <property type="entry name" value="39 KDA FK506-BINDING NUCLEAR PROTEIN"/>
    <property type="match status" value="1"/>
</dbReference>
<dbReference type="EC" id="5.2.1.8" evidence="6"/>
<dbReference type="RefSeq" id="WP_073047283.1">
    <property type="nucleotide sequence ID" value="NZ_FQUO01000019.1"/>
</dbReference>
<evidence type="ECO:0000256" key="2">
    <source>
        <dbReference type="ARBA" id="ARBA00006577"/>
    </source>
</evidence>
<comment type="similarity">
    <text evidence="2 6">Belongs to the FKBP-type PPIase family.</text>
</comment>
<dbReference type="OrthoDB" id="9814548at2"/>
<organism evidence="8 9">
    <name type="scientific">Cnuella takakiae</name>
    <dbReference type="NCBI Taxonomy" id="1302690"/>
    <lineage>
        <taxon>Bacteria</taxon>
        <taxon>Pseudomonadati</taxon>
        <taxon>Bacteroidota</taxon>
        <taxon>Chitinophagia</taxon>
        <taxon>Chitinophagales</taxon>
        <taxon>Chitinophagaceae</taxon>
        <taxon>Cnuella</taxon>
    </lineage>
</organism>
<evidence type="ECO:0000259" key="7">
    <source>
        <dbReference type="PROSITE" id="PS50059"/>
    </source>
</evidence>
<evidence type="ECO:0000313" key="8">
    <source>
        <dbReference type="EMBL" id="SHG16432.1"/>
    </source>
</evidence>
<accession>A0A1M5HKS4</accession>
<keyword evidence="9" id="KW-1185">Reference proteome</keyword>
<sequence length="144" mass="15923">MSLFDRLQGEKAKKLNEEKEKGATFLATNKTKEGVIELPEGVQYQMVEEGTGKQPAVSTLIEAHYAGRLLDGKEFDSSFRRNQPFQARINQLIIGWQLVLPLVKEGGRVIIWVPSDLGYGDNGVPGIPGGAVLEFEVQLLRILS</sequence>
<dbReference type="GO" id="GO:0003755">
    <property type="term" value="F:peptidyl-prolyl cis-trans isomerase activity"/>
    <property type="evidence" value="ECO:0007669"/>
    <property type="project" value="UniProtKB-UniRule"/>
</dbReference>
<name>A0A1M5HKS4_9BACT</name>
<dbReference type="InterPro" id="IPR046357">
    <property type="entry name" value="PPIase_dom_sf"/>
</dbReference>
<dbReference type="Pfam" id="PF00254">
    <property type="entry name" value="FKBP_C"/>
    <property type="match status" value="1"/>
</dbReference>
<protein>
    <recommendedName>
        <fullName evidence="6">Peptidyl-prolyl cis-trans isomerase</fullName>
        <ecNumber evidence="6">5.2.1.8</ecNumber>
    </recommendedName>
</protein>
<proteinExistence type="inferred from homology"/>
<dbReference type="Gene3D" id="3.10.50.40">
    <property type="match status" value="1"/>
</dbReference>
<feature type="domain" description="PPIase FKBP-type" evidence="7">
    <location>
        <begin position="58"/>
        <end position="143"/>
    </location>
</feature>
<dbReference type="STRING" id="1302690.BUE76_14150"/>
<dbReference type="Pfam" id="PF01346">
    <property type="entry name" value="FKBP_N"/>
    <property type="match status" value="1"/>
</dbReference>
<evidence type="ECO:0000256" key="4">
    <source>
        <dbReference type="ARBA" id="ARBA00023235"/>
    </source>
</evidence>
<comment type="catalytic activity">
    <reaction evidence="1 5 6">
        <text>[protein]-peptidylproline (omega=180) = [protein]-peptidylproline (omega=0)</text>
        <dbReference type="Rhea" id="RHEA:16237"/>
        <dbReference type="Rhea" id="RHEA-COMP:10747"/>
        <dbReference type="Rhea" id="RHEA-COMP:10748"/>
        <dbReference type="ChEBI" id="CHEBI:83833"/>
        <dbReference type="ChEBI" id="CHEBI:83834"/>
        <dbReference type="EC" id="5.2.1.8"/>
    </reaction>
</comment>
<evidence type="ECO:0000256" key="5">
    <source>
        <dbReference type="PROSITE-ProRule" id="PRU00277"/>
    </source>
</evidence>
<evidence type="ECO:0000256" key="3">
    <source>
        <dbReference type="ARBA" id="ARBA00023110"/>
    </source>
</evidence>